<dbReference type="SUPFAM" id="SSF53271">
    <property type="entry name" value="PRTase-like"/>
    <property type="match status" value="1"/>
</dbReference>
<reference evidence="9" key="1">
    <citation type="journal article" date="2021" name="Open Biol.">
        <title>Shared evolutionary footprints suggest mitochondrial oxidative damage underlies multiple complex I losses in fungi.</title>
        <authorList>
            <person name="Schikora-Tamarit M.A."/>
            <person name="Marcet-Houben M."/>
            <person name="Nosek J."/>
            <person name="Gabaldon T."/>
        </authorList>
    </citation>
    <scope>NUCLEOTIDE SEQUENCE</scope>
    <source>
        <strain evidence="9">CBS6075</strain>
    </source>
</reference>
<dbReference type="EMBL" id="JAEUBE010000295">
    <property type="protein sequence ID" value="KAH3665832.1"/>
    <property type="molecule type" value="Genomic_DNA"/>
</dbReference>
<evidence type="ECO:0000256" key="6">
    <source>
        <dbReference type="RuleBase" id="RU003825"/>
    </source>
</evidence>
<comment type="caution">
    <text evidence="9">The sequence shown here is derived from an EMBL/GenBank/DDBJ whole genome shotgun (WGS) entry which is preliminary data.</text>
</comment>
<dbReference type="NCBIfam" id="TIGR00235">
    <property type="entry name" value="udk"/>
    <property type="match status" value="1"/>
</dbReference>
<keyword evidence="5 6" id="KW-0418">Kinase</keyword>
<evidence type="ECO:0000256" key="4">
    <source>
        <dbReference type="ARBA" id="ARBA00022741"/>
    </source>
</evidence>
<dbReference type="AlphaFoldDB" id="A0A9P8P6I2"/>
<evidence type="ECO:0000256" key="2">
    <source>
        <dbReference type="ARBA" id="ARBA00004784"/>
    </source>
</evidence>
<comment type="similarity">
    <text evidence="6">Belongs to the uridine kinase family.</text>
</comment>
<feature type="domain" description="Phosphoribosyltransferase" evidence="8">
    <location>
        <begin position="262"/>
        <end position="443"/>
    </location>
</feature>
<comment type="pathway">
    <text evidence="1 6">Pyrimidine metabolism; UMP biosynthesis via salvage pathway; UMP from uridine: step 1/1.</text>
</comment>
<reference evidence="9" key="2">
    <citation type="submission" date="2021-01" db="EMBL/GenBank/DDBJ databases">
        <authorList>
            <person name="Schikora-Tamarit M.A."/>
        </authorList>
    </citation>
    <scope>NUCLEOTIDE SEQUENCE</scope>
    <source>
        <strain evidence="9">CBS6075</strain>
    </source>
</reference>
<keyword evidence="3 6" id="KW-0808">Transferase</keyword>
<dbReference type="Pfam" id="PF14681">
    <property type="entry name" value="UPRTase"/>
    <property type="match status" value="1"/>
</dbReference>
<comment type="pathway">
    <text evidence="2 6">Pyrimidine metabolism; CTP biosynthesis via salvage pathway; CTP from cytidine: step 1/3.</text>
</comment>
<dbReference type="InterPro" id="IPR029057">
    <property type="entry name" value="PRTase-like"/>
</dbReference>
<dbReference type="PRINTS" id="PR00988">
    <property type="entry name" value="URIDINKINASE"/>
</dbReference>
<dbReference type="InterPro" id="IPR000836">
    <property type="entry name" value="PRTase_dom"/>
</dbReference>
<dbReference type="OrthoDB" id="738517at2759"/>
<protein>
    <recommendedName>
        <fullName evidence="6">Uridine kinase</fullName>
        <ecNumber evidence="6">2.7.1.48</ecNumber>
    </recommendedName>
</protein>
<dbReference type="NCBIfam" id="NF004018">
    <property type="entry name" value="PRK05480.1"/>
    <property type="match status" value="1"/>
</dbReference>
<accession>A0A9P8P6I2</accession>
<dbReference type="Pfam" id="PF00485">
    <property type="entry name" value="PRK"/>
    <property type="match status" value="1"/>
</dbReference>
<evidence type="ECO:0000259" key="7">
    <source>
        <dbReference type="Pfam" id="PF00485"/>
    </source>
</evidence>
<dbReference type="FunFam" id="3.40.50.300:FF:000339">
    <property type="entry name" value="Uridine kinase"/>
    <property type="match status" value="1"/>
</dbReference>
<dbReference type="InterPro" id="IPR006083">
    <property type="entry name" value="PRK/URK"/>
</dbReference>
<sequence>MSIPSSPSSKPPSAHTDLQATRYIPPWTSPYIIGVAGFSGSGKTTVAQKIIDQINEPWTVLLSMDNFYKPLTPEQRQQAFRNEYDFDAPESVDLDLFYNCLLSLKEGRRTDIPVYSFVLHDRTEEKISIYGANVIIVEGIYCLYHPKVLELMDTKIYVDTDLDICYCRRLLRDIVERKRDIEGIIQQWDTFVKPSSVNCVRPTLNNADVVIPHGSDNLIAIDMIIKHIRMQLKQKSIDHMRHLESLGKHIAQIDYTSVTVLPKTNQLLGMKSIILNRETSNDDFIFYFDRIASILISEALELVHYSPSTKEIFTPIGTKVQDPIVQAQEVIAVNIIKSGDCYMRSLRRIIPQAAVGKVLIQSDSQTGEPQLHTEKLPPFSSGCKVLLFDAQVISGAAATMAVKVILDHGVSESEIVLVVYFATETAIRRVLGAFPQVKVVVGDLSSASPKDGQDNESDWWMSTRFIDARYFGTD</sequence>
<dbReference type="GO" id="GO:0004849">
    <property type="term" value="F:uridine kinase activity"/>
    <property type="evidence" value="ECO:0007669"/>
    <property type="project" value="UniProtKB-EC"/>
</dbReference>
<keyword evidence="4 6" id="KW-0547">Nucleotide-binding</keyword>
<dbReference type="EC" id="2.7.1.48" evidence="6"/>
<evidence type="ECO:0000259" key="8">
    <source>
        <dbReference type="Pfam" id="PF14681"/>
    </source>
</evidence>
<dbReference type="Gene3D" id="3.40.50.2020">
    <property type="match status" value="1"/>
</dbReference>
<dbReference type="CDD" id="cd02023">
    <property type="entry name" value="UMPK"/>
    <property type="match status" value="1"/>
</dbReference>
<dbReference type="RefSeq" id="XP_046061036.1">
    <property type="nucleotide sequence ID" value="XM_046205054.1"/>
</dbReference>
<dbReference type="Proteomes" id="UP000769157">
    <property type="component" value="Unassembled WGS sequence"/>
</dbReference>
<feature type="domain" description="Phosphoribulokinase/uridine kinase" evidence="7">
    <location>
        <begin position="32"/>
        <end position="219"/>
    </location>
</feature>
<evidence type="ECO:0000256" key="5">
    <source>
        <dbReference type="ARBA" id="ARBA00022777"/>
    </source>
</evidence>
<gene>
    <name evidence="9" type="ORF">OGAPHI_004020</name>
</gene>
<dbReference type="GO" id="GO:0008655">
    <property type="term" value="P:pyrimidine-containing compound salvage"/>
    <property type="evidence" value="ECO:0007669"/>
    <property type="project" value="UniProtKB-ARBA"/>
</dbReference>
<dbReference type="GeneID" id="70235985"/>
<evidence type="ECO:0000313" key="9">
    <source>
        <dbReference type="EMBL" id="KAH3665832.1"/>
    </source>
</evidence>
<keyword evidence="10" id="KW-1185">Reference proteome</keyword>
<comment type="catalytic activity">
    <reaction evidence="6">
        <text>cytidine + ATP = CMP + ADP + H(+)</text>
        <dbReference type="Rhea" id="RHEA:24674"/>
        <dbReference type="ChEBI" id="CHEBI:15378"/>
        <dbReference type="ChEBI" id="CHEBI:17562"/>
        <dbReference type="ChEBI" id="CHEBI:30616"/>
        <dbReference type="ChEBI" id="CHEBI:60377"/>
        <dbReference type="ChEBI" id="CHEBI:456216"/>
        <dbReference type="EC" id="2.7.1.48"/>
    </reaction>
</comment>
<name>A0A9P8P6I2_9ASCO</name>
<dbReference type="PANTHER" id="PTHR10285">
    <property type="entry name" value="URIDINE KINASE"/>
    <property type="match status" value="1"/>
</dbReference>
<dbReference type="GO" id="GO:0005524">
    <property type="term" value="F:ATP binding"/>
    <property type="evidence" value="ECO:0007669"/>
    <property type="project" value="UniProtKB-KW"/>
</dbReference>
<evidence type="ECO:0000313" key="10">
    <source>
        <dbReference type="Proteomes" id="UP000769157"/>
    </source>
</evidence>
<keyword evidence="6" id="KW-0067">ATP-binding</keyword>
<dbReference type="SUPFAM" id="SSF52540">
    <property type="entry name" value="P-loop containing nucleoside triphosphate hydrolases"/>
    <property type="match status" value="1"/>
</dbReference>
<dbReference type="InterPro" id="IPR000764">
    <property type="entry name" value="Uridine_kinase-like"/>
</dbReference>
<evidence type="ECO:0000256" key="3">
    <source>
        <dbReference type="ARBA" id="ARBA00022679"/>
    </source>
</evidence>
<proteinExistence type="inferred from homology"/>
<dbReference type="InterPro" id="IPR027417">
    <property type="entry name" value="P-loop_NTPase"/>
</dbReference>
<evidence type="ECO:0000256" key="1">
    <source>
        <dbReference type="ARBA" id="ARBA00004690"/>
    </source>
</evidence>
<organism evidence="9 10">
    <name type="scientific">Ogataea philodendri</name>
    <dbReference type="NCBI Taxonomy" id="1378263"/>
    <lineage>
        <taxon>Eukaryota</taxon>
        <taxon>Fungi</taxon>
        <taxon>Dikarya</taxon>
        <taxon>Ascomycota</taxon>
        <taxon>Saccharomycotina</taxon>
        <taxon>Pichiomycetes</taxon>
        <taxon>Pichiales</taxon>
        <taxon>Pichiaceae</taxon>
        <taxon>Ogataea</taxon>
    </lineage>
</organism>
<comment type="catalytic activity">
    <reaction evidence="6">
        <text>uridine + ATP = UMP + ADP + H(+)</text>
        <dbReference type="Rhea" id="RHEA:16825"/>
        <dbReference type="ChEBI" id="CHEBI:15378"/>
        <dbReference type="ChEBI" id="CHEBI:16704"/>
        <dbReference type="ChEBI" id="CHEBI:30616"/>
        <dbReference type="ChEBI" id="CHEBI:57865"/>
        <dbReference type="ChEBI" id="CHEBI:456216"/>
        <dbReference type="EC" id="2.7.1.48"/>
    </reaction>
</comment>
<dbReference type="Gene3D" id="3.40.50.300">
    <property type="entry name" value="P-loop containing nucleotide triphosphate hydrolases"/>
    <property type="match status" value="1"/>
</dbReference>